<dbReference type="InterPro" id="IPR000294">
    <property type="entry name" value="GLA_domain"/>
</dbReference>
<dbReference type="GO" id="GO:0016020">
    <property type="term" value="C:membrane"/>
    <property type="evidence" value="ECO:0007669"/>
    <property type="project" value="UniProtKB-SubCell"/>
</dbReference>
<keyword evidence="10 25" id="KW-0812">Transmembrane</keyword>
<comment type="caution">
    <text evidence="23">Lacks conserved residue(s) required for the propagation of feature annotation.</text>
</comment>
<keyword evidence="21" id="KW-0379">Hydroxylation</keyword>
<feature type="domain" description="EGF-like" evidence="27">
    <location>
        <begin position="833"/>
        <end position="870"/>
    </location>
</feature>
<evidence type="ECO:0000313" key="30">
    <source>
        <dbReference type="Proteomes" id="UP000034805"/>
    </source>
</evidence>
<evidence type="ECO:0000256" key="14">
    <source>
        <dbReference type="ARBA" id="ARBA00022976"/>
    </source>
</evidence>
<dbReference type="PROSITE" id="PS50998">
    <property type="entry name" value="GLA_2"/>
    <property type="match status" value="2"/>
</dbReference>
<evidence type="ECO:0000256" key="1">
    <source>
        <dbReference type="ARBA" id="ARBA00002240"/>
    </source>
</evidence>
<dbReference type="Proteomes" id="UP000034805">
    <property type="component" value="Unassembled WGS sequence"/>
</dbReference>
<dbReference type="Pfam" id="PF00594">
    <property type="entry name" value="Gla"/>
    <property type="match status" value="2"/>
</dbReference>
<evidence type="ECO:0000256" key="16">
    <source>
        <dbReference type="ARBA" id="ARBA00023084"/>
    </source>
</evidence>
<feature type="domain" description="EGF-like" evidence="27">
    <location>
        <begin position="195"/>
        <end position="233"/>
    </location>
</feature>
<dbReference type="SUPFAM" id="SSF57196">
    <property type="entry name" value="EGF/Laminin"/>
    <property type="match status" value="1"/>
</dbReference>
<organism evidence="29 30">
    <name type="scientific">Scleropages formosus</name>
    <name type="common">Asian bonytongue</name>
    <name type="synonym">Osteoglossum formosum</name>
    <dbReference type="NCBI Taxonomy" id="113540"/>
    <lineage>
        <taxon>Eukaryota</taxon>
        <taxon>Metazoa</taxon>
        <taxon>Chordata</taxon>
        <taxon>Craniata</taxon>
        <taxon>Vertebrata</taxon>
        <taxon>Euteleostomi</taxon>
        <taxon>Actinopterygii</taxon>
        <taxon>Neopterygii</taxon>
        <taxon>Teleostei</taxon>
        <taxon>Osteoglossocephala</taxon>
        <taxon>Osteoglossomorpha</taxon>
        <taxon>Osteoglossiformes</taxon>
        <taxon>Osteoglossidae</taxon>
        <taxon>Scleropages</taxon>
    </lineage>
</organism>
<protein>
    <recommendedName>
        <fullName evidence="4">Vitamin K-dependent protein S</fullName>
    </recommendedName>
</protein>
<feature type="disulfide bond" evidence="23">
    <location>
        <begin position="223"/>
        <end position="232"/>
    </location>
</feature>
<dbReference type="PROSITE" id="PS01187">
    <property type="entry name" value="EGF_CA"/>
    <property type="match status" value="4"/>
</dbReference>
<evidence type="ECO:0000256" key="4">
    <source>
        <dbReference type="ARBA" id="ARBA00017875"/>
    </source>
</evidence>
<keyword evidence="22" id="KW-0280">Fibrinolysis</keyword>
<dbReference type="InterPro" id="IPR017857">
    <property type="entry name" value="Coagulation_fac-like_Gla_dom"/>
</dbReference>
<dbReference type="GO" id="GO:0005509">
    <property type="term" value="F:calcium ion binding"/>
    <property type="evidence" value="ECO:0007669"/>
    <property type="project" value="InterPro"/>
</dbReference>
<dbReference type="InterPro" id="IPR013032">
    <property type="entry name" value="EGF-like_CS"/>
</dbReference>
<name>A0A0P7UF21_SCLFO</name>
<dbReference type="InterPro" id="IPR013320">
    <property type="entry name" value="ConA-like_dom_sf"/>
</dbReference>
<dbReference type="FunFam" id="2.10.25.10:FF:000119">
    <property type="entry name" value="vitamin K-dependent protein S"/>
    <property type="match status" value="2"/>
</dbReference>
<dbReference type="SUPFAM" id="SSF57630">
    <property type="entry name" value="GLA-domain"/>
    <property type="match status" value="2"/>
</dbReference>
<keyword evidence="14" id="KW-0914">Notch signaling pathway</keyword>
<evidence type="ECO:0000256" key="9">
    <source>
        <dbReference type="ARBA" id="ARBA00022685"/>
    </source>
</evidence>
<dbReference type="SMART" id="SM00282">
    <property type="entry name" value="LamG"/>
    <property type="match status" value="3"/>
</dbReference>
<comment type="function">
    <text evidence="1">Anticoagulant plasma protein; it is a cofactor to activated protein C in the degradation of coagulation factors Va and VIIIa. It helps to prevent coagulation and stimulating fibrinolysis.</text>
</comment>
<feature type="domain" description="Laminin G" evidence="26">
    <location>
        <begin position="930"/>
        <end position="1107"/>
    </location>
</feature>
<gene>
    <name evidence="29" type="ORF">Z043_108079</name>
</gene>
<evidence type="ECO:0000256" key="3">
    <source>
        <dbReference type="ARBA" id="ARBA00004613"/>
    </source>
</evidence>
<evidence type="ECO:0000256" key="11">
    <source>
        <dbReference type="ARBA" id="ARBA00022696"/>
    </source>
</evidence>
<dbReference type="Pfam" id="PF00054">
    <property type="entry name" value="Laminin_G_1"/>
    <property type="match status" value="2"/>
</dbReference>
<feature type="domain" description="EGF-like" evidence="27">
    <location>
        <begin position="277"/>
        <end position="318"/>
    </location>
</feature>
<dbReference type="PROSITE" id="PS00022">
    <property type="entry name" value="EGF_1"/>
    <property type="match status" value="2"/>
</dbReference>
<evidence type="ECO:0000259" key="28">
    <source>
        <dbReference type="PROSITE" id="PS50998"/>
    </source>
</evidence>
<dbReference type="PROSITE" id="PS50026">
    <property type="entry name" value="EGF_3"/>
    <property type="match status" value="4"/>
</dbReference>
<evidence type="ECO:0000259" key="27">
    <source>
        <dbReference type="PROSITE" id="PS50026"/>
    </source>
</evidence>
<keyword evidence="19 23" id="KW-1015">Disulfide bond</keyword>
<feature type="domain" description="Gla" evidence="28">
    <location>
        <begin position="141"/>
        <end position="187"/>
    </location>
</feature>
<feature type="domain" description="Laminin G" evidence="26">
    <location>
        <begin position="1112"/>
        <end position="1289"/>
    </location>
</feature>
<dbReference type="PANTHER" id="PTHR24040">
    <property type="entry name" value="LAMININ G-LIKE DOMAIN-CONTAINING PROTEIN"/>
    <property type="match status" value="1"/>
</dbReference>
<dbReference type="PROSITE" id="PS00010">
    <property type="entry name" value="ASX_HYDROXYL"/>
    <property type="match status" value="6"/>
</dbReference>
<keyword evidence="12" id="KW-0677">Repeat</keyword>
<keyword evidence="13" id="KW-0106">Calcium</keyword>
<evidence type="ECO:0000256" key="13">
    <source>
        <dbReference type="ARBA" id="ARBA00022837"/>
    </source>
</evidence>
<dbReference type="InterPro" id="IPR018097">
    <property type="entry name" value="EGF_Ca-bd_CS"/>
</dbReference>
<evidence type="ECO:0000259" key="26">
    <source>
        <dbReference type="PROSITE" id="PS50025"/>
    </source>
</evidence>
<dbReference type="CDD" id="cd00110">
    <property type="entry name" value="LamG"/>
    <property type="match status" value="3"/>
</dbReference>
<evidence type="ECO:0000256" key="8">
    <source>
        <dbReference type="ARBA" id="ARBA00022536"/>
    </source>
</evidence>
<dbReference type="PROSITE" id="PS01186">
    <property type="entry name" value="EGF_2"/>
    <property type="match status" value="4"/>
</dbReference>
<evidence type="ECO:0000256" key="24">
    <source>
        <dbReference type="PROSITE-ProRule" id="PRU00122"/>
    </source>
</evidence>
<dbReference type="PROSITE" id="PS50025">
    <property type="entry name" value="LAM_G_DOMAIN"/>
    <property type="match status" value="3"/>
</dbReference>
<evidence type="ECO:0000256" key="15">
    <source>
        <dbReference type="ARBA" id="ARBA00022989"/>
    </source>
</evidence>
<feature type="disulfide bond" evidence="23">
    <location>
        <begin position="802"/>
        <end position="819"/>
    </location>
</feature>
<dbReference type="FunFam" id="4.10.740.10:FF:000001">
    <property type="entry name" value="vitamin K-dependent protein S"/>
    <property type="match status" value="2"/>
</dbReference>
<dbReference type="GO" id="GO:0031017">
    <property type="term" value="P:exocrine pancreas development"/>
    <property type="evidence" value="ECO:0007669"/>
    <property type="project" value="UniProtKB-ARBA"/>
</dbReference>
<evidence type="ECO:0000256" key="25">
    <source>
        <dbReference type="SAM" id="Phobius"/>
    </source>
</evidence>
<evidence type="ECO:0000256" key="6">
    <source>
        <dbReference type="ARBA" id="ARBA00022479"/>
    </source>
</evidence>
<dbReference type="Gene3D" id="2.10.25.10">
    <property type="entry name" value="Laminin"/>
    <property type="match status" value="7"/>
</dbReference>
<evidence type="ECO:0000256" key="17">
    <source>
        <dbReference type="ARBA" id="ARBA00023136"/>
    </source>
</evidence>
<feature type="disulfide bond" evidence="23">
    <location>
        <begin position="204"/>
        <end position="221"/>
    </location>
</feature>
<keyword evidence="15 25" id="KW-1133">Transmembrane helix</keyword>
<feature type="disulfide bond" evidence="23">
    <location>
        <begin position="821"/>
        <end position="830"/>
    </location>
</feature>
<dbReference type="SMART" id="SM00179">
    <property type="entry name" value="EGF_CA"/>
    <property type="match status" value="7"/>
</dbReference>
<dbReference type="Gene3D" id="2.60.120.200">
    <property type="match status" value="4"/>
</dbReference>
<dbReference type="SUPFAM" id="SSF57184">
    <property type="entry name" value="Growth factor receptor domain"/>
    <property type="match status" value="2"/>
</dbReference>
<dbReference type="Pfam" id="PF12661">
    <property type="entry name" value="hEGF"/>
    <property type="match status" value="1"/>
</dbReference>
<dbReference type="InterPro" id="IPR001881">
    <property type="entry name" value="EGF-like_Ca-bd_dom"/>
</dbReference>
<dbReference type="FunFam" id="2.60.120.200:FF:000077">
    <property type="entry name" value="vitamin K-dependent protein S"/>
    <property type="match status" value="2"/>
</dbReference>
<feature type="domain" description="Gla" evidence="28">
    <location>
        <begin position="726"/>
        <end position="772"/>
    </location>
</feature>
<keyword evidence="11" id="KW-0356">Hemostasis</keyword>
<keyword evidence="18" id="KW-0865">Zymogen</keyword>
<evidence type="ECO:0000256" key="5">
    <source>
        <dbReference type="ARBA" id="ARBA00022473"/>
    </source>
</evidence>
<evidence type="ECO:0000256" key="18">
    <source>
        <dbReference type="ARBA" id="ARBA00023145"/>
    </source>
</evidence>
<dbReference type="GO" id="GO:0005576">
    <property type="term" value="C:extracellular region"/>
    <property type="evidence" value="ECO:0007669"/>
    <property type="project" value="UniProtKB-SubCell"/>
</dbReference>
<dbReference type="SMART" id="SM00069">
    <property type="entry name" value="GLA"/>
    <property type="match status" value="2"/>
</dbReference>
<proteinExistence type="predicted"/>
<evidence type="ECO:0000313" key="29">
    <source>
        <dbReference type="EMBL" id="KPP72875.1"/>
    </source>
</evidence>
<dbReference type="PROSITE" id="PS00011">
    <property type="entry name" value="GLA_1"/>
    <property type="match status" value="1"/>
</dbReference>
<dbReference type="SUPFAM" id="SSF49899">
    <property type="entry name" value="Concanavalin A-like lectins/glucanases"/>
    <property type="match status" value="4"/>
</dbReference>
<evidence type="ECO:0000256" key="10">
    <source>
        <dbReference type="ARBA" id="ARBA00022692"/>
    </source>
</evidence>
<evidence type="ECO:0000256" key="23">
    <source>
        <dbReference type="PROSITE-ProRule" id="PRU00076"/>
    </source>
</evidence>
<dbReference type="STRING" id="113540.ENSSFOP00015011791"/>
<evidence type="ECO:0000256" key="20">
    <source>
        <dbReference type="ARBA" id="ARBA00023180"/>
    </source>
</evidence>
<keyword evidence="6" id="KW-0301">Gamma-carboxyglutamic acid</keyword>
<dbReference type="FunFam" id="2.10.25.10:FF:000146">
    <property type="entry name" value="Putative neurogenic locus notch"/>
    <property type="match status" value="1"/>
</dbReference>
<dbReference type="GO" id="GO:0007219">
    <property type="term" value="P:Notch signaling pathway"/>
    <property type="evidence" value="ECO:0007669"/>
    <property type="project" value="UniProtKB-KW"/>
</dbReference>
<evidence type="ECO:0000256" key="22">
    <source>
        <dbReference type="ARBA" id="ARBA00023281"/>
    </source>
</evidence>
<dbReference type="Pfam" id="PF02210">
    <property type="entry name" value="Laminin_G_2"/>
    <property type="match status" value="1"/>
</dbReference>
<dbReference type="FunFam" id="2.10.25.10:FF:000631">
    <property type="entry name" value="Vitamin K-dependent protein S"/>
    <property type="match status" value="1"/>
</dbReference>
<dbReference type="InterPro" id="IPR049883">
    <property type="entry name" value="NOTCH1_EGF-like"/>
</dbReference>
<evidence type="ECO:0000256" key="12">
    <source>
        <dbReference type="ARBA" id="ARBA00022737"/>
    </source>
</evidence>
<dbReference type="PRINTS" id="PR00001">
    <property type="entry name" value="GLABLOOD"/>
</dbReference>
<evidence type="ECO:0000256" key="19">
    <source>
        <dbReference type="ARBA" id="ARBA00023157"/>
    </source>
</evidence>
<sequence length="1296" mass="144545">MRDRKRNGRFRPFLEPRTHSDSAVGLRSLSAGARGRAPGALPALLSVRGGFSDVRDKVPGRGRADLQCSSEAYSADIDAVTMWGKSRALRGTAGRRRLLLLILPLPLLVLLLLELPRDASCHGQHFLQQSTALQFLARRRRANSLLEETKKGNLERECIEELCNKEEAREIFENQLETVSFASRSRCRCVSPTEISDQCIPLPCYKEGYERCIDGQASFTCVCKPGWRGPRCEEDIDECTDLETPAGCNQKCYNLPGSFRCACEDGYFSRDKIYCTDINECMLYPSVCKMATCINTPGMYECRCPQGYSYNFTTRSCQDVDECGLGICEGTCVNTIGSFSCHCDGRKRLMLAEDSRFCQDIPVCVELNDFKDAEMLYLGEQFAGLPVIFLRFRLPENTKFAAEFDFRTFDPEGVILYAESSRDSWFMLGLRDGKIEVQFKNQYSFKVTSGGKVINDGEWHVSAVTLHDNHDGCLLKISVDELEHSISVKISKEAVMSINSPDNLFTSVSGMLETKVYIAGLPNRTESILKPINPRLDGCIRGWNLMNQGASGVKEVILEKKSKHCFVRVERGSYFAGFGLAQFDINYREAESWKIDVRIKIRPSSSTGVVFALVSNKTVPLSVSIVTRGSDEADLQVFVGRVPVATLQSMLLCYPGYLTMDLLVSDASLQISANSSSVSYAQSDVLRKSLSALNITMQGPITTYIGGVPVSLSPEEAHQFLRREKRAYQVFEETKQGHLERECVEERCSFEEAREVFENDPETEYFYPKYLDCVNKFGDWEKRQDLITCVHNIPDQCSPPPCNPRGTVRCEDKKGDFHCHCFTGWTGATCEKDVDECTDDPGVCGTAQCINLIGSYQCLCEEGYVYDNVSKSCKDVDECEMQMCSEECVNTPGSFSCFCDGRRGKKLAQDLRSCEPVEPCLPLNMKRSSRSLYLGRMFSGVPVIRLRFRRRVHTGFTAEFDLRTFDPEGVIFFAGGHLNSSWIVLAMHHGKLELQLKYGPVSRVTSSGPAVNDGQWHRISVEEQGRSLVIKIDREAVMKIAVNGDLFTLKKGMHELNLTIGGVPFREAGLVHQVNPRLDGCMKEWRWLTGEDNSIQETIRSNEKMQCFSIEDQGSFYPGSGFALFNLSHADSQVMNIQLTLRPASALGVLFALVRQDGVPLSVSLSNYHPSKKLWQEHVLVSMGETVVTSIPAFLCDSEKHLVNVTIAGNLTLLEVDGQQGEVEAGQNQEALDFAAPASTFLGGLPDVPLVSTPVSAFYMGCMDVVINGQLLNLDEAFYKHNDIRSHSCPLGGPQQ</sequence>
<feature type="domain" description="EGF-like" evidence="27">
    <location>
        <begin position="793"/>
        <end position="831"/>
    </location>
</feature>
<evidence type="ECO:0000256" key="7">
    <source>
        <dbReference type="ARBA" id="ARBA00022525"/>
    </source>
</evidence>
<dbReference type="InterPro" id="IPR035972">
    <property type="entry name" value="GLA-like_dom_SF"/>
</dbReference>
<dbReference type="SMART" id="SM00181">
    <property type="entry name" value="EGF"/>
    <property type="match status" value="7"/>
</dbReference>
<dbReference type="Pfam" id="PF07645">
    <property type="entry name" value="EGF_CA"/>
    <property type="match status" value="5"/>
</dbReference>
<comment type="subcellular location">
    <subcellularLocation>
        <location evidence="2">Membrane</location>
        <topology evidence="2">Single-pass type I membrane protein</topology>
    </subcellularLocation>
    <subcellularLocation>
        <location evidence="3">Secreted</location>
    </subcellularLocation>
</comment>
<keyword evidence="16" id="KW-0094">Blood coagulation</keyword>
<evidence type="ECO:0000256" key="2">
    <source>
        <dbReference type="ARBA" id="ARBA00004479"/>
    </source>
</evidence>
<dbReference type="EMBL" id="JARO02002350">
    <property type="protein sequence ID" value="KPP72875.1"/>
    <property type="molecule type" value="Genomic_DNA"/>
</dbReference>
<keyword evidence="20" id="KW-0325">Glycoprotein</keyword>
<dbReference type="InterPro" id="IPR009030">
    <property type="entry name" value="Growth_fac_rcpt_cys_sf"/>
</dbReference>
<feature type="transmembrane region" description="Helical" evidence="25">
    <location>
        <begin position="98"/>
        <end position="115"/>
    </location>
</feature>
<keyword evidence="5" id="KW-0217">Developmental protein</keyword>
<keyword evidence="7" id="KW-0964">Secreted</keyword>
<dbReference type="PRINTS" id="PR01983">
    <property type="entry name" value="NOTCH"/>
</dbReference>
<dbReference type="InterPro" id="IPR000742">
    <property type="entry name" value="EGF"/>
</dbReference>
<dbReference type="InterPro" id="IPR051145">
    <property type="entry name" value="GAS-SHBG-PROS"/>
</dbReference>
<dbReference type="CDD" id="cd00054">
    <property type="entry name" value="EGF_CA"/>
    <property type="match status" value="7"/>
</dbReference>
<evidence type="ECO:0000256" key="21">
    <source>
        <dbReference type="ARBA" id="ARBA00023278"/>
    </source>
</evidence>
<comment type="caution">
    <text evidence="29">The sequence shown here is derived from an EMBL/GenBank/DDBJ whole genome shotgun (WGS) entry which is preliminary data.</text>
</comment>
<feature type="disulfide bond" evidence="24">
    <location>
        <begin position="1262"/>
        <end position="1289"/>
    </location>
</feature>
<keyword evidence="8 23" id="KW-0245">EGF-like domain</keyword>
<dbReference type="InterPro" id="IPR001791">
    <property type="entry name" value="Laminin_G"/>
</dbReference>
<keyword evidence="9" id="KW-0165">Cleavage on pair of basic residues</keyword>
<dbReference type="InterPro" id="IPR000152">
    <property type="entry name" value="EGF-type_Asp/Asn_hydroxyl_site"/>
</dbReference>
<reference evidence="29 30" key="1">
    <citation type="submission" date="2015-08" db="EMBL/GenBank/DDBJ databases">
        <title>The genome of the Asian arowana (Scleropages formosus).</title>
        <authorList>
            <person name="Tan M.H."/>
            <person name="Gan H.M."/>
            <person name="Croft L.J."/>
            <person name="Austin C.M."/>
        </authorList>
    </citation>
    <scope>NUCLEOTIDE SEQUENCE [LARGE SCALE GENOMIC DNA]</scope>
    <source>
        <strain evidence="29">Aro1</strain>
    </source>
</reference>
<dbReference type="Gene3D" id="4.10.740.10">
    <property type="entry name" value="Coagulation Factor IX"/>
    <property type="match status" value="2"/>
</dbReference>
<accession>A0A0P7UF21</accession>
<feature type="domain" description="Laminin G" evidence="26">
    <location>
        <begin position="379"/>
        <end position="565"/>
    </location>
</feature>
<dbReference type="PANTHER" id="PTHR24040:SF0">
    <property type="entry name" value="VITAMIN K-DEPENDENT PROTEIN S"/>
    <property type="match status" value="1"/>
</dbReference>
<keyword evidence="17 25" id="KW-0472">Membrane</keyword>